<keyword evidence="2" id="KW-1185">Reference proteome</keyword>
<proteinExistence type="predicted"/>
<reference evidence="2" key="1">
    <citation type="submission" date="2015-11" db="EMBL/GenBank/DDBJ databases">
        <authorList>
            <person name="Blom J."/>
        </authorList>
    </citation>
    <scope>NUCLEOTIDE SEQUENCE [LARGE SCALE GENOMIC DNA]</scope>
    <source>
        <plasmid evidence="2">pEM01</plasmid>
    </source>
</reference>
<evidence type="ECO:0000313" key="2">
    <source>
        <dbReference type="Proteomes" id="UP000059419"/>
    </source>
</evidence>
<name>A0A0U5L605_9GAMM</name>
<dbReference type="AlphaFoldDB" id="A0A0U5L605"/>
<organism evidence="1 2">
    <name type="scientific">Duffyella gerundensis</name>
    <dbReference type="NCBI Taxonomy" id="1619313"/>
    <lineage>
        <taxon>Bacteria</taxon>
        <taxon>Pseudomonadati</taxon>
        <taxon>Pseudomonadota</taxon>
        <taxon>Gammaproteobacteria</taxon>
        <taxon>Enterobacterales</taxon>
        <taxon>Erwiniaceae</taxon>
        <taxon>Duffyella</taxon>
    </lineage>
</organism>
<dbReference type="Proteomes" id="UP000059419">
    <property type="component" value="Plasmid pEM01"/>
</dbReference>
<gene>
    <name evidence="1" type="ORF">EM595_p0154</name>
</gene>
<geneLocation type="plasmid" evidence="2">
    <name>pEM01</name>
</geneLocation>
<protein>
    <submittedName>
        <fullName evidence="1">Uncharacterized protein</fullName>
    </submittedName>
</protein>
<dbReference type="KEGG" id="ege:EM595_p0154"/>
<dbReference type="EMBL" id="LN907828">
    <property type="protein sequence ID" value="CUU25854.1"/>
    <property type="molecule type" value="Genomic_DNA"/>
</dbReference>
<sequence length="34" mass="3791">MRFSLADFCENATVKARKVTNGCCFMAANHKNIV</sequence>
<accession>A0A0U5L605</accession>
<evidence type="ECO:0000313" key="1">
    <source>
        <dbReference type="EMBL" id="CUU25854.1"/>
    </source>
</evidence>
<dbReference type="PATRIC" id="fig|1619313.3.peg.3758"/>